<reference evidence="1" key="1">
    <citation type="submission" date="2022-08" db="EMBL/GenBank/DDBJ databases">
        <title>Draft genome sequence of Lysinibacillus sp. strain KH24.</title>
        <authorList>
            <person name="Kanbe H."/>
            <person name="Itoh H."/>
        </authorList>
    </citation>
    <scope>NUCLEOTIDE SEQUENCE</scope>
    <source>
        <strain evidence="1">KH24</strain>
    </source>
</reference>
<gene>
    <name evidence="1" type="ORF">LYSBPC_24480</name>
</gene>
<proteinExistence type="predicted"/>
<keyword evidence="2" id="KW-1185">Reference proteome</keyword>
<dbReference type="RefSeq" id="WP_264989054.1">
    <property type="nucleotide sequence ID" value="NZ_BRZA01000002.1"/>
</dbReference>
<dbReference type="EMBL" id="BRZA01000002">
    <property type="protein sequence ID" value="GLC89321.1"/>
    <property type="molecule type" value="Genomic_DNA"/>
</dbReference>
<organism evidence="1 2">
    <name type="scientific">Lysinibacillus piscis</name>
    <dbReference type="NCBI Taxonomy" id="2518931"/>
    <lineage>
        <taxon>Bacteria</taxon>
        <taxon>Bacillati</taxon>
        <taxon>Bacillota</taxon>
        <taxon>Bacilli</taxon>
        <taxon>Bacillales</taxon>
        <taxon>Bacillaceae</taxon>
        <taxon>Lysinibacillus</taxon>
    </lineage>
</organism>
<name>A0ABQ5NLT6_9BACI</name>
<sequence length="67" mass="7596">MGKVHLKCGYLYRQDGKEKSDEYISTKESPNFVDPSVIAQKLANEILNETGRMVTSFLYVGKEPVKN</sequence>
<protein>
    <recommendedName>
        <fullName evidence="3">DUF1659 domain-containing protein</fullName>
    </recommendedName>
</protein>
<evidence type="ECO:0008006" key="3">
    <source>
        <dbReference type="Google" id="ProtNLM"/>
    </source>
</evidence>
<accession>A0ABQ5NLT6</accession>
<comment type="caution">
    <text evidence="1">The sequence shown here is derived from an EMBL/GenBank/DDBJ whole genome shotgun (WGS) entry which is preliminary data.</text>
</comment>
<dbReference type="Proteomes" id="UP001065593">
    <property type="component" value="Unassembled WGS sequence"/>
</dbReference>
<evidence type="ECO:0000313" key="2">
    <source>
        <dbReference type="Proteomes" id="UP001065593"/>
    </source>
</evidence>
<evidence type="ECO:0000313" key="1">
    <source>
        <dbReference type="EMBL" id="GLC89321.1"/>
    </source>
</evidence>